<evidence type="ECO:0008006" key="4">
    <source>
        <dbReference type="Google" id="ProtNLM"/>
    </source>
</evidence>
<dbReference type="Proteomes" id="UP000005777">
    <property type="component" value="Unassembled WGS sequence"/>
</dbReference>
<name>W5IJE9_SCAIO</name>
<comment type="caution">
    <text evidence="2">The sequence shown here is derived from an EMBL/GenBank/DDBJ whole genome shotgun (WGS) entry which is preliminary data.</text>
</comment>
<sequence>MGLIIADLNLLFSQSWWSGVSVLLGALLGACASVIVSLAQGHREKKRIRHEYYVNQNDKLIMDFAAFIRLCLAHNDAVREAIAAKSRYEDNKRMYDDRLVNQDVRIAFENREREADAMLLDLQESYSRLIMRFPELKDDAWALLTNLPDRSDESMEEWRKCLSAFRTNVTRLYARNEKKSLLTWFQKIKRG</sequence>
<dbReference type="RefSeq" id="WP_006293150.1">
    <property type="nucleotide sequence ID" value="NZ_GG770225.1"/>
</dbReference>
<keyword evidence="1" id="KW-1133">Transmembrane helix</keyword>
<dbReference type="AlphaFoldDB" id="W5IJE9"/>
<reference evidence="2 3" key="1">
    <citation type="submission" date="2012-01" db="EMBL/GenBank/DDBJ databases">
        <title>The Genome Sequence of Scardovia inopinata F0304.</title>
        <authorList>
            <consortium name="The Broad Institute Genome Sequencing Platform"/>
            <person name="Ward D."/>
            <person name="Earl A."/>
            <person name="Feldgarden M."/>
            <person name="Gevers D."/>
            <person name="Young S."/>
            <person name="Zeng Q."/>
            <person name="Koehrsen M."/>
            <person name="Alvarado L."/>
            <person name="Berlin A.M."/>
            <person name="Borenstein D."/>
            <person name="Chapman S.B."/>
            <person name="Chen Z."/>
            <person name="Engels R."/>
            <person name="Freedman E."/>
            <person name="Gellesch M."/>
            <person name="Goldberg J."/>
            <person name="Griggs A."/>
            <person name="Gujja S."/>
            <person name="Heilman E.R."/>
            <person name="Heiman D.I."/>
            <person name="Hepburn T.A."/>
            <person name="Howarth C."/>
            <person name="Jen D."/>
            <person name="Larson L."/>
            <person name="Mehta T."/>
            <person name="Park D."/>
            <person name="Pearson M."/>
            <person name="Richards J."/>
            <person name="Roberts A."/>
            <person name="Saif S."/>
            <person name="Shea T.D."/>
            <person name="Shenoy N."/>
            <person name="Sisk P."/>
            <person name="Stolte C."/>
            <person name="Sykes S.N."/>
            <person name="Walk T."/>
            <person name="White J."/>
            <person name="Yandava C."/>
            <person name="Izard J."/>
            <person name="Baranova O.V."/>
            <person name="Blanton J.M."/>
            <person name="Tanner A.C."/>
            <person name="Dewhirst F."/>
            <person name="Haas B."/>
            <person name="Nusbaum C."/>
            <person name="Birren B."/>
        </authorList>
    </citation>
    <scope>NUCLEOTIDE SEQUENCE [LARGE SCALE GENOMIC DNA]</scope>
    <source>
        <strain evidence="2 3">F0304</strain>
    </source>
</reference>
<gene>
    <name evidence="2" type="ORF">HMPREF9020_00789</name>
</gene>
<keyword evidence="1" id="KW-0472">Membrane</keyword>
<keyword evidence="1" id="KW-0812">Transmembrane</keyword>
<keyword evidence="3" id="KW-1185">Reference proteome</keyword>
<proteinExistence type="predicted"/>
<evidence type="ECO:0000313" key="3">
    <source>
        <dbReference type="Proteomes" id="UP000005777"/>
    </source>
</evidence>
<dbReference type="HOGENOM" id="CLU_1420561_0_0_11"/>
<organism evidence="2 3">
    <name type="scientific">Scardovia inopinata F0304</name>
    <dbReference type="NCBI Taxonomy" id="641146"/>
    <lineage>
        <taxon>Bacteria</taxon>
        <taxon>Bacillati</taxon>
        <taxon>Actinomycetota</taxon>
        <taxon>Actinomycetes</taxon>
        <taxon>Bifidobacteriales</taxon>
        <taxon>Bifidobacteriaceae</taxon>
        <taxon>Scardovia</taxon>
    </lineage>
</organism>
<accession>W5IJE9</accession>
<evidence type="ECO:0000313" key="2">
    <source>
        <dbReference type="EMBL" id="EFG27150.1"/>
    </source>
</evidence>
<protein>
    <recommendedName>
        <fullName evidence="4">DUF4760 domain-containing protein</fullName>
    </recommendedName>
</protein>
<dbReference type="EMBL" id="ADCX01000004">
    <property type="protein sequence ID" value="EFG27150.1"/>
    <property type="molecule type" value="Genomic_DNA"/>
</dbReference>
<evidence type="ECO:0000256" key="1">
    <source>
        <dbReference type="SAM" id="Phobius"/>
    </source>
</evidence>
<feature type="transmembrane region" description="Helical" evidence="1">
    <location>
        <begin position="16"/>
        <end position="39"/>
    </location>
</feature>